<dbReference type="InterPro" id="IPR050706">
    <property type="entry name" value="Cyclic-di-GMP_PDE-like"/>
</dbReference>
<dbReference type="CDD" id="cd01948">
    <property type="entry name" value="EAL"/>
    <property type="match status" value="1"/>
</dbReference>
<dbReference type="PANTHER" id="PTHR33121:SF79">
    <property type="entry name" value="CYCLIC DI-GMP PHOSPHODIESTERASE PDED-RELATED"/>
    <property type="match status" value="1"/>
</dbReference>
<reference evidence="12 13" key="1">
    <citation type="submission" date="2023-06" db="EMBL/GenBank/DDBJ databases">
        <title>Identification and characterization of antibiotic-resistant Gram-negative bacteria.</title>
        <authorList>
            <person name="Cho G.-S."/>
            <person name="Lee J."/>
            <person name="Tai E."/>
            <person name="Jeong S."/>
            <person name="Kim I."/>
            <person name="Kim B.-E."/>
            <person name="Jeong M.-I."/>
            <person name="Oh K.-K."/>
            <person name="Franz C.M.A.P."/>
        </authorList>
    </citation>
    <scope>NUCLEOTIDE SEQUENCE [LARGE SCALE GENOMIC DNA]</scope>
    <source>
        <strain evidence="12 13">V106_12</strain>
    </source>
</reference>
<comment type="subcellular location">
    <subcellularLocation>
        <location evidence="1">Cell membrane</location>
        <topology evidence="1">Multi-pass membrane protein</topology>
    </subcellularLocation>
</comment>
<keyword evidence="8 10" id="KW-0472">Membrane</keyword>
<dbReference type="Pfam" id="PF00563">
    <property type="entry name" value="EAL"/>
    <property type="match status" value="1"/>
</dbReference>
<dbReference type="InterPro" id="IPR035919">
    <property type="entry name" value="EAL_sf"/>
</dbReference>
<proteinExistence type="predicted"/>
<dbReference type="GO" id="GO:0005886">
    <property type="term" value="C:plasma membrane"/>
    <property type="evidence" value="ECO:0007669"/>
    <property type="project" value="UniProtKB-SubCell"/>
</dbReference>
<evidence type="ECO:0000256" key="10">
    <source>
        <dbReference type="SAM" id="Phobius"/>
    </source>
</evidence>
<keyword evidence="4" id="KW-0973">c-di-GMP</keyword>
<keyword evidence="13" id="KW-1185">Reference proteome</keyword>
<dbReference type="Pfam" id="PF12792">
    <property type="entry name" value="CSS-motif"/>
    <property type="match status" value="1"/>
</dbReference>
<evidence type="ECO:0000256" key="1">
    <source>
        <dbReference type="ARBA" id="ARBA00004651"/>
    </source>
</evidence>
<keyword evidence="6" id="KW-0378">Hydrolase</keyword>
<dbReference type="SMART" id="SM00052">
    <property type="entry name" value="EAL"/>
    <property type="match status" value="1"/>
</dbReference>
<evidence type="ECO:0000256" key="3">
    <source>
        <dbReference type="ARBA" id="ARBA00022475"/>
    </source>
</evidence>
<dbReference type="GO" id="GO:0071111">
    <property type="term" value="F:cyclic-guanylate-specific phosphodiesterase activity"/>
    <property type="evidence" value="ECO:0007669"/>
    <property type="project" value="UniProtKB-EC"/>
</dbReference>
<organism evidence="12 13">
    <name type="scientific">Lelliottia wanjuensis</name>
    <dbReference type="NCBI Taxonomy" id="3050585"/>
    <lineage>
        <taxon>Bacteria</taxon>
        <taxon>Pseudomonadati</taxon>
        <taxon>Pseudomonadota</taxon>
        <taxon>Gammaproteobacteria</taxon>
        <taxon>Enterobacterales</taxon>
        <taxon>Enterobacteriaceae</taxon>
        <taxon>Lelliottia</taxon>
    </lineage>
</organism>
<evidence type="ECO:0000256" key="9">
    <source>
        <dbReference type="ARBA" id="ARBA00034290"/>
    </source>
</evidence>
<dbReference type="Gene3D" id="3.20.20.450">
    <property type="entry name" value="EAL domain"/>
    <property type="match status" value="1"/>
</dbReference>
<comment type="caution">
    <text evidence="12">The sequence shown here is derived from an EMBL/GenBank/DDBJ whole genome shotgun (WGS) entry which is preliminary data.</text>
</comment>
<evidence type="ECO:0000256" key="7">
    <source>
        <dbReference type="ARBA" id="ARBA00022989"/>
    </source>
</evidence>
<evidence type="ECO:0000313" key="12">
    <source>
        <dbReference type="EMBL" id="MDK9362531.1"/>
    </source>
</evidence>
<dbReference type="SUPFAM" id="SSF141868">
    <property type="entry name" value="EAL domain-like"/>
    <property type="match status" value="1"/>
</dbReference>
<dbReference type="RefSeq" id="WP_285150597.1">
    <property type="nucleotide sequence ID" value="NZ_JASSOM010000016.1"/>
</dbReference>
<keyword evidence="3" id="KW-1003">Cell membrane</keyword>
<accession>A0AAP4CZR3</accession>
<dbReference type="InterPro" id="IPR024744">
    <property type="entry name" value="CSS-motif_dom"/>
</dbReference>
<evidence type="ECO:0000259" key="11">
    <source>
        <dbReference type="PROSITE" id="PS50883"/>
    </source>
</evidence>
<gene>
    <name evidence="12" type="ORF">QQF32_04845</name>
</gene>
<protein>
    <recommendedName>
        <fullName evidence="2">cyclic-guanylate-specific phosphodiesterase</fullName>
        <ecNumber evidence="2">3.1.4.52</ecNumber>
    </recommendedName>
</protein>
<comment type="catalytic activity">
    <reaction evidence="9">
        <text>3',3'-c-di-GMP + H2O = 5'-phosphoguanylyl(3'-&gt;5')guanosine + H(+)</text>
        <dbReference type="Rhea" id="RHEA:24902"/>
        <dbReference type="ChEBI" id="CHEBI:15377"/>
        <dbReference type="ChEBI" id="CHEBI:15378"/>
        <dbReference type="ChEBI" id="CHEBI:58754"/>
        <dbReference type="ChEBI" id="CHEBI:58805"/>
        <dbReference type="EC" id="3.1.4.52"/>
    </reaction>
</comment>
<dbReference type="AlphaFoldDB" id="A0AAP4CZR3"/>
<keyword evidence="5 10" id="KW-0812">Transmembrane</keyword>
<dbReference type="Proteomes" id="UP001223214">
    <property type="component" value="Unassembled WGS sequence"/>
</dbReference>
<dbReference type="EC" id="3.1.4.52" evidence="2"/>
<evidence type="ECO:0000256" key="4">
    <source>
        <dbReference type="ARBA" id="ARBA00022636"/>
    </source>
</evidence>
<evidence type="ECO:0000256" key="6">
    <source>
        <dbReference type="ARBA" id="ARBA00022801"/>
    </source>
</evidence>
<keyword evidence="7 10" id="KW-1133">Transmembrane helix</keyword>
<evidence type="ECO:0000256" key="8">
    <source>
        <dbReference type="ARBA" id="ARBA00023136"/>
    </source>
</evidence>
<dbReference type="EMBL" id="JASSOM010000016">
    <property type="protein sequence ID" value="MDK9362531.1"/>
    <property type="molecule type" value="Genomic_DNA"/>
</dbReference>
<feature type="transmembrane region" description="Helical" evidence="10">
    <location>
        <begin position="233"/>
        <end position="254"/>
    </location>
</feature>
<name>A0AAP4CZR3_9ENTR</name>
<sequence>MYQQYILRTKKNRVIASCLTFLLTLMVTASLALIAMQNNNKKNIEDEANYLQHILDSFLNDAHSATQQAAGLVGKVCDFTVEKQLNMIPGRYMHIYSINVVKNNHIDCSSLLANKHVDVRDILRSGKQIWMSPSVSAKDIKVIAFKTALPQGDVYVASDIRFLLEVMRSSSAGRKLALEVSGKTLTAAGLSDLPLSSPHFSRYTLFPAHSPLYTLAWEEPRLDEAVKAMAKSWLSIGFILAMSFIMATVVWLLATRRHSLYTQLAHAIRQRQIHPHYQPLICAHSNVVSGAEILARWHHDELGFVPPDVFIPVAERTALIIDLTQSLLEQVVDDLQQGIVALKPGFNLNLNISYSHLADDGFEVFVDNWAPVFAALGVTLVFEITERENIDISEAMAHKITHIKTRGIKIALDDFGTGFSNLAFISNLRPDSIKIDRMFVRQISRDVATPLIDCVIDMAKRMNILTTAEGVEYDYQVAYLKANQIDCLQGYYFSKPLAFGDFAVFLRNYAVG</sequence>
<evidence type="ECO:0000256" key="5">
    <source>
        <dbReference type="ARBA" id="ARBA00022692"/>
    </source>
</evidence>
<dbReference type="PROSITE" id="PS50883">
    <property type="entry name" value="EAL"/>
    <property type="match status" value="1"/>
</dbReference>
<evidence type="ECO:0000313" key="13">
    <source>
        <dbReference type="Proteomes" id="UP001223214"/>
    </source>
</evidence>
<dbReference type="PANTHER" id="PTHR33121">
    <property type="entry name" value="CYCLIC DI-GMP PHOSPHODIESTERASE PDEF"/>
    <property type="match status" value="1"/>
</dbReference>
<feature type="domain" description="EAL" evidence="11">
    <location>
        <begin position="257"/>
        <end position="510"/>
    </location>
</feature>
<dbReference type="InterPro" id="IPR001633">
    <property type="entry name" value="EAL_dom"/>
</dbReference>
<evidence type="ECO:0000256" key="2">
    <source>
        <dbReference type="ARBA" id="ARBA00012282"/>
    </source>
</evidence>